<gene>
    <name evidence="2" type="ORF">Din_017307</name>
</gene>
<dbReference type="InterPro" id="IPR033469">
    <property type="entry name" value="CYTH-like_dom_sf"/>
</dbReference>
<evidence type="ECO:0000259" key="1">
    <source>
        <dbReference type="PROSITE" id="PS51707"/>
    </source>
</evidence>
<dbReference type="Gene3D" id="2.40.320.10">
    <property type="entry name" value="Hypothetical Protein Pfu-838710-001"/>
    <property type="match status" value="1"/>
</dbReference>
<reference evidence="2" key="1">
    <citation type="submission" date="2019-08" db="EMBL/GenBank/DDBJ databases">
        <title>Reference gene set and small RNA set construction with multiple tissues from Davidia involucrata Baill.</title>
        <authorList>
            <person name="Yang H."/>
            <person name="Zhou C."/>
            <person name="Li G."/>
            <person name="Wang J."/>
            <person name="Gao P."/>
            <person name="Wang M."/>
            <person name="Wang R."/>
            <person name="Zhao Y."/>
        </authorList>
    </citation>
    <scope>NUCLEOTIDE SEQUENCE</scope>
    <source>
        <tissue evidence="2">Mixed with DoveR01_LX</tissue>
    </source>
</reference>
<proteinExistence type="predicted"/>
<dbReference type="CDD" id="cd07374">
    <property type="entry name" value="CYTH-like_Pase"/>
    <property type="match status" value="1"/>
</dbReference>
<dbReference type="PANTHER" id="PTHR34948:SF9">
    <property type="entry name" value="CYTH DOMAIN-CONTAINING PROTEIN"/>
    <property type="match status" value="1"/>
</dbReference>
<protein>
    <submittedName>
        <fullName evidence="2">Putative triphosphate tunel metalloenzyme 3-like</fullName>
    </submittedName>
</protein>
<dbReference type="SMART" id="SM01118">
    <property type="entry name" value="CYTH"/>
    <property type="match status" value="1"/>
</dbReference>
<sequence length="206" mass="23304">MEVEVKLRLPDSATHQKLSDLLSPFHTKTLIQENVFFDGANAELSSNLAALRLRFYDLDSLCVVSLKAKPVISAGISRVEEDEEPIDPAIARACVAEPWRLLSVNSSRILKRVREEFGVGEKGLVCLGGFRNVRAVYDWNGLKLELDETHYDFGTSYEIECESSDPDRAKKLLEELLNHNGIRYSYSEVSKFAVFRSGKLPHLFLR</sequence>
<dbReference type="EMBL" id="GHES01017307">
    <property type="protein sequence ID" value="MPA47866.1"/>
    <property type="molecule type" value="Transcribed_RNA"/>
</dbReference>
<accession>A0A5B6ZWN9</accession>
<name>A0A5B6ZWN9_DAVIN</name>
<dbReference type="SUPFAM" id="SSF55154">
    <property type="entry name" value="CYTH-like phosphatases"/>
    <property type="match status" value="1"/>
</dbReference>
<dbReference type="AlphaFoldDB" id="A0A5B6ZWN9"/>
<evidence type="ECO:0000313" key="2">
    <source>
        <dbReference type="EMBL" id="MPA47866.1"/>
    </source>
</evidence>
<dbReference type="InterPro" id="IPR023577">
    <property type="entry name" value="CYTH_domain"/>
</dbReference>
<dbReference type="GO" id="GO:0016462">
    <property type="term" value="F:pyrophosphatase activity"/>
    <property type="evidence" value="ECO:0007669"/>
    <property type="project" value="UniProtKB-ARBA"/>
</dbReference>
<dbReference type="Pfam" id="PF01928">
    <property type="entry name" value="CYTH"/>
    <property type="match status" value="1"/>
</dbReference>
<organism evidence="2">
    <name type="scientific">Davidia involucrata</name>
    <name type="common">Dove tree</name>
    <dbReference type="NCBI Taxonomy" id="16924"/>
    <lineage>
        <taxon>Eukaryota</taxon>
        <taxon>Viridiplantae</taxon>
        <taxon>Streptophyta</taxon>
        <taxon>Embryophyta</taxon>
        <taxon>Tracheophyta</taxon>
        <taxon>Spermatophyta</taxon>
        <taxon>Magnoliopsida</taxon>
        <taxon>eudicotyledons</taxon>
        <taxon>Gunneridae</taxon>
        <taxon>Pentapetalae</taxon>
        <taxon>asterids</taxon>
        <taxon>Cornales</taxon>
        <taxon>Nyssaceae</taxon>
        <taxon>Davidia</taxon>
    </lineage>
</organism>
<dbReference type="PROSITE" id="PS51707">
    <property type="entry name" value="CYTH"/>
    <property type="match status" value="1"/>
</dbReference>
<dbReference type="PANTHER" id="PTHR34948">
    <property type="entry name" value="OS08G0299200 PROTEIN"/>
    <property type="match status" value="1"/>
</dbReference>
<feature type="domain" description="CYTH" evidence="1">
    <location>
        <begin position="1"/>
        <end position="199"/>
    </location>
</feature>